<protein>
    <submittedName>
        <fullName evidence="1">Uncharacterized protein</fullName>
    </submittedName>
</protein>
<keyword evidence="2" id="KW-1185">Reference proteome</keyword>
<gene>
    <name evidence="1" type="ORF">CEE69_04580</name>
</gene>
<name>A0A2G1WCT5_9BACT</name>
<dbReference type="AlphaFoldDB" id="A0A2G1WCT5"/>
<comment type="caution">
    <text evidence="1">The sequence shown here is derived from an EMBL/GenBank/DDBJ whole genome shotgun (WGS) entry which is preliminary data.</text>
</comment>
<organism evidence="1 2">
    <name type="scientific">Rhodopirellula bahusiensis</name>
    <dbReference type="NCBI Taxonomy" id="2014065"/>
    <lineage>
        <taxon>Bacteria</taxon>
        <taxon>Pseudomonadati</taxon>
        <taxon>Planctomycetota</taxon>
        <taxon>Planctomycetia</taxon>
        <taxon>Pirellulales</taxon>
        <taxon>Pirellulaceae</taxon>
        <taxon>Rhodopirellula</taxon>
    </lineage>
</organism>
<dbReference type="OrthoDB" id="290150at2"/>
<evidence type="ECO:0000313" key="2">
    <source>
        <dbReference type="Proteomes" id="UP000225740"/>
    </source>
</evidence>
<dbReference type="EMBL" id="NIZW01000002">
    <property type="protein sequence ID" value="PHQ36640.1"/>
    <property type="molecule type" value="Genomic_DNA"/>
</dbReference>
<sequence length="186" mass="20974">MLKQLRNAIFGERRQPVPASIVVDPTQLVLTCEDTSATISTKVDGKNISHPFTEWTGDIECRILDGPLGFQLFAESITPSERKLDLVRRIVTYEHSLKSDALNAVFKFFDGLRRDHGVDFSGVIDHWSHDAVARLMHSPCCLIDDIEDDPESHSRFIVSFSTQLDEEHGIDVLVNHWQIVDCGCLV</sequence>
<dbReference type="RefSeq" id="WP_099259537.1">
    <property type="nucleotide sequence ID" value="NZ_NIZW01000002.1"/>
</dbReference>
<dbReference type="Proteomes" id="UP000225740">
    <property type="component" value="Unassembled WGS sequence"/>
</dbReference>
<proteinExistence type="predicted"/>
<evidence type="ECO:0000313" key="1">
    <source>
        <dbReference type="EMBL" id="PHQ36640.1"/>
    </source>
</evidence>
<accession>A0A2G1WCT5</accession>
<reference evidence="1 2" key="1">
    <citation type="submission" date="2017-06" db="EMBL/GenBank/DDBJ databases">
        <title>Description of Rhodopirellula bahusiensis sp. nov.</title>
        <authorList>
            <person name="Kizina J."/>
            <person name="Harder J."/>
        </authorList>
    </citation>
    <scope>NUCLEOTIDE SEQUENCE [LARGE SCALE GENOMIC DNA]</scope>
    <source>
        <strain evidence="1 2">SWK21</strain>
    </source>
</reference>
<dbReference type="GeneID" id="90607521"/>